<protein>
    <submittedName>
        <fullName evidence="5">DUF4105 domain-containing protein</fullName>
    </submittedName>
</protein>
<evidence type="ECO:0000313" key="6">
    <source>
        <dbReference type="Proteomes" id="UP000315369"/>
    </source>
</evidence>
<feature type="signal peptide" evidence="3">
    <location>
        <begin position="1"/>
        <end position="21"/>
    </location>
</feature>
<feature type="domain" description="Lnb N-terminal periplasmic" evidence="4">
    <location>
        <begin position="30"/>
        <end position="174"/>
    </location>
</feature>
<accession>A0A540X896</accession>
<name>A0A540X896_9BACT</name>
<evidence type="ECO:0000256" key="3">
    <source>
        <dbReference type="SAM" id="SignalP"/>
    </source>
</evidence>
<gene>
    <name evidence="5" type="ORF">FJV41_03085</name>
</gene>
<evidence type="ECO:0000256" key="2">
    <source>
        <dbReference type="SAM" id="Phobius"/>
    </source>
</evidence>
<proteinExistence type="predicted"/>
<feature type="transmembrane region" description="Helical" evidence="2">
    <location>
        <begin position="294"/>
        <end position="321"/>
    </location>
</feature>
<keyword evidence="2" id="KW-1133">Transmembrane helix</keyword>
<evidence type="ECO:0000256" key="1">
    <source>
        <dbReference type="SAM" id="MobiDB-lite"/>
    </source>
</evidence>
<comment type="caution">
    <text evidence="5">The sequence shown here is derived from an EMBL/GenBank/DDBJ whole genome shotgun (WGS) entry which is preliminary data.</text>
</comment>
<feature type="transmembrane region" description="Helical" evidence="2">
    <location>
        <begin position="264"/>
        <end position="282"/>
    </location>
</feature>
<dbReference type="InterPro" id="IPR025178">
    <property type="entry name" value="Lnb_N"/>
</dbReference>
<feature type="chain" id="PRO_5021869875" evidence="3">
    <location>
        <begin position="22"/>
        <end position="443"/>
    </location>
</feature>
<feature type="region of interest" description="Disordered" evidence="1">
    <location>
        <begin position="415"/>
        <end position="443"/>
    </location>
</feature>
<keyword evidence="3" id="KW-0732">Signal</keyword>
<sequence length="443" mass="48966">MGRLATLPLLLGLLWSTPLLAATAEDFGAQPEALRIQVVTFGPGTYVQERFGHSALWVEDTRLGEVALYSYGVTSHGPAAEVRYLLERPTYWAARLSVEHSFFLYRARGRSIFLQELDLSVEQRRRLLARLERDVNPETREYAYDPLRGNCATRLRDALDDALGGALHARLAGPAALTHREHLRRYTRDTPLFQWALMLWLNDDVDAPMTRWEEAAFPLELARALAEFSFMSELGTSTPLVRRSHDEHLTTTIPPPLAPGPTSLTRGILALLVAGAMVLLAVPRAHTHRRAFQITFGLYHAFIGATLGTAGAIGFVLMLGSEHPYFGLNENQWLAHPLSLALLPLGLGIAWGNERAERRARHCVGVLALGSLLAVLLKVSPTSHQDTLEPMTVLLAANVGLALVHVKRWRAPQTLTHRRGASLRPEPLPPGDSTRAATLHSPR</sequence>
<dbReference type="RefSeq" id="WP_141640882.1">
    <property type="nucleotide sequence ID" value="NZ_VIFM01000007.1"/>
</dbReference>
<keyword evidence="2" id="KW-0812">Transmembrane</keyword>
<feature type="transmembrane region" description="Helical" evidence="2">
    <location>
        <begin position="333"/>
        <end position="351"/>
    </location>
</feature>
<dbReference type="AlphaFoldDB" id="A0A540X896"/>
<evidence type="ECO:0000313" key="5">
    <source>
        <dbReference type="EMBL" id="TQF17440.1"/>
    </source>
</evidence>
<keyword evidence="6" id="KW-1185">Reference proteome</keyword>
<dbReference type="Proteomes" id="UP000315369">
    <property type="component" value="Unassembled WGS sequence"/>
</dbReference>
<dbReference type="EMBL" id="VIFM01000007">
    <property type="protein sequence ID" value="TQF17440.1"/>
    <property type="molecule type" value="Genomic_DNA"/>
</dbReference>
<organism evidence="5 6">
    <name type="scientific">Myxococcus llanfairpwllgwyngyllgogerychwyrndrobwllllantysiliogogogochensis</name>
    <dbReference type="NCBI Taxonomy" id="2590453"/>
    <lineage>
        <taxon>Bacteria</taxon>
        <taxon>Pseudomonadati</taxon>
        <taxon>Myxococcota</taxon>
        <taxon>Myxococcia</taxon>
        <taxon>Myxococcales</taxon>
        <taxon>Cystobacterineae</taxon>
        <taxon>Myxococcaceae</taxon>
        <taxon>Myxococcus</taxon>
    </lineage>
</organism>
<evidence type="ECO:0000259" key="4">
    <source>
        <dbReference type="Pfam" id="PF13387"/>
    </source>
</evidence>
<dbReference type="Pfam" id="PF13387">
    <property type="entry name" value="Lnb_N"/>
    <property type="match status" value="1"/>
</dbReference>
<keyword evidence="2" id="KW-0472">Membrane</keyword>
<reference evidence="5 6" key="1">
    <citation type="submission" date="2019-06" db="EMBL/GenBank/DDBJ databases">
        <authorList>
            <person name="Livingstone P."/>
            <person name="Whitworth D."/>
        </authorList>
    </citation>
    <scope>NUCLEOTIDE SEQUENCE [LARGE SCALE GENOMIC DNA]</scope>
    <source>
        <strain evidence="5 6">AM401</strain>
    </source>
</reference>
<dbReference type="OrthoDB" id="5490204at2"/>